<organism evidence="2 3">
    <name type="scientific">Liparis tanakae</name>
    <name type="common">Tanaka's snailfish</name>
    <dbReference type="NCBI Taxonomy" id="230148"/>
    <lineage>
        <taxon>Eukaryota</taxon>
        <taxon>Metazoa</taxon>
        <taxon>Chordata</taxon>
        <taxon>Craniata</taxon>
        <taxon>Vertebrata</taxon>
        <taxon>Euteleostomi</taxon>
        <taxon>Actinopterygii</taxon>
        <taxon>Neopterygii</taxon>
        <taxon>Teleostei</taxon>
        <taxon>Neoteleostei</taxon>
        <taxon>Acanthomorphata</taxon>
        <taxon>Eupercaria</taxon>
        <taxon>Perciformes</taxon>
        <taxon>Cottioidei</taxon>
        <taxon>Cottales</taxon>
        <taxon>Liparidae</taxon>
        <taxon>Liparis</taxon>
    </lineage>
</organism>
<sequence>MDSNGNAIQAYGNGTDVGVWSPKSPVQSTASSSTVAQRNPNAIDNHVNAEPGIIHFCGSLQVRRHTPHTHTHTHTHTYTYTHTHHTHTHHTHTHTHTHTHKHTHTHTPHTHTHTHKYIHRHTQTYT</sequence>
<protein>
    <submittedName>
        <fullName evidence="2">Uncharacterized protein</fullName>
    </submittedName>
</protein>
<dbReference type="EMBL" id="SRLO01008088">
    <property type="protein sequence ID" value="TNN27557.1"/>
    <property type="molecule type" value="Genomic_DNA"/>
</dbReference>
<accession>A0A4Z2EF54</accession>
<dbReference type="AlphaFoldDB" id="A0A4Z2EF54"/>
<evidence type="ECO:0000256" key="1">
    <source>
        <dbReference type="SAM" id="MobiDB-lite"/>
    </source>
</evidence>
<evidence type="ECO:0000313" key="2">
    <source>
        <dbReference type="EMBL" id="TNN27557.1"/>
    </source>
</evidence>
<proteinExistence type="predicted"/>
<feature type="compositionally biased region" description="Polar residues" evidence="1">
    <location>
        <begin position="24"/>
        <end position="39"/>
    </location>
</feature>
<comment type="caution">
    <text evidence="2">The sequence shown here is derived from an EMBL/GenBank/DDBJ whole genome shotgun (WGS) entry which is preliminary data.</text>
</comment>
<feature type="region of interest" description="Disordered" evidence="1">
    <location>
        <begin position="16"/>
        <end position="39"/>
    </location>
</feature>
<dbReference type="OrthoDB" id="9435188at2759"/>
<feature type="region of interest" description="Disordered" evidence="1">
    <location>
        <begin position="89"/>
        <end position="116"/>
    </location>
</feature>
<name>A0A4Z2EF54_9TELE</name>
<keyword evidence="3" id="KW-1185">Reference proteome</keyword>
<reference evidence="2 3" key="1">
    <citation type="submission" date="2019-03" db="EMBL/GenBank/DDBJ databases">
        <title>First draft genome of Liparis tanakae, snailfish: a comprehensive survey of snailfish specific genes.</title>
        <authorList>
            <person name="Kim W."/>
            <person name="Song I."/>
            <person name="Jeong J.-H."/>
            <person name="Kim D."/>
            <person name="Kim S."/>
            <person name="Ryu S."/>
            <person name="Song J.Y."/>
            <person name="Lee S.K."/>
        </authorList>
    </citation>
    <scope>NUCLEOTIDE SEQUENCE [LARGE SCALE GENOMIC DNA]</scope>
    <source>
        <tissue evidence="2">Muscle</tissue>
    </source>
</reference>
<dbReference type="Proteomes" id="UP000314294">
    <property type="component" value="Unassembled WGS sequence"/>
</dbReference>
<gene>
    <name evidence="2" type="ORF">EYF80_062298</name>
</gene>
<evidence type="ECO:0000313" key="3">
    <source>
        <dbReference type="Proteomes" id="UP000314294"/>
    </source>
</evidence>